<evidence type="ECO:0000313" key="2">
    <source>
        <dbReference type="EMBL" id="MBB3159209.1"/>
    </source>
</evidence>
<dbReference type="AlphaFoldDB" id="A0A7W5CKX2"/>
<dbReference type="Proteomes" id="UP000543579">
    <property type="component" value="Unassembled WGS sequence"/>
</dbReference>
<dbReference type="EMBL" id="JACHXY010000003">
    <property type="protein sequence ID" value="MBB3159209.1"/>
    <property type="molecule type" value="Genomic_DNA"/>
</dbReference>
<gene>
    <name evidence="2" type="ORF">FHS07_002927</name>
</gene>
<dbReference type="RefSeq" id="WP_183420592.1">
    <property type="nucleotide sequence ID" value="NZ_JACHXY010000003.1"/>
</dbReference>
<proteinExistence type="predicted"/>
<name>A0A7W5CKX2_9MICO</name>
<protein>
    <submittedName>
        <fullName evidence="2">Uncharacterized protein</fullName>
    </submittedName>
</protein>
<comment type="caution">
    <text evidence="2">The sequence shown here is derived from an EMBL/GenBank/DDBJ whole genome shotgun (WGS) entry which is preliminary data.</text>
</comment>
<reference evidence="2 3" key="1">
    <citation type="submission" date="2020-08" db="EMBL/GenBank/DDBJ databases">
        <title>Genomic Encyclopedia of Type Strains, Phase III (KMG-III): the genomes of soil and plant-associated and newly described type strains.</title>
        <authorList>
            <person name="Whitman W."/>
        </authorList>
    </citation>
    <scope>NUCLEOTIDE SEQUENCE [LARGE SCALE GENOMIC DNA]</scope>
    <source>
        <strain evidence="2 3">CECT 8356</strain>
    </source>
</reference>
<accession>A0A7W5CKX2</accession>
<feature type="region of interest" description="Disordered" evidence="1">
    <location>
        <begin position="83"/>
        <end position="102"/>
    </location>
</feature>
<evidence type="ECO:0000313" key="3">
    <source>
        <dbReference type="Proteomes" id="UP000543579"/>
    </source>
</evidence>
<organism evidence="2 3">
    <name type="scientific">Microbacterium proteolyticum</name>
    <dbReference type="NCBI Taxonomy" id="1572644"/>
    <lineage>
        <taxon>Bacteria</taxon>
        <taxon>Bacillati</taxon>
        <taxon>Actinomycetota</taxon>
        <taxon>Actinomycetes</taxon>
        <taxon>Micrococcales</taxon>
        <taxon>Microbacteriaceae</taxon>
        <taxon>Microbacterium</taxon>
    </lineage>
</organism>
<evidence type="ECO:0000256" key="1">
    <source>
        <dbReference type="SAM" id="MobiDB-lite"/>
    </source>
</evidence>
<sequence>MSNSIERIHLTVDGSTFALGPLEGLDDLRAQVLRAARAGGGFLNVTVDGGQRLSFFVTTTTSIVIAVATVPLSADTADGRDLQQAPGIHRDYSDGDIPFDVI</sequence>